<evidence type="ECO:0000313" key="1">
    <source>
        <dbReference type="EMBL" id="GMF42786.1"/>
    </source>
</evidence>
<sequence length="151" mass="16351">MTESIAAVNGSETKLGTAGRTVICVIAGCDDMVDASTAGEGMPMVPKSQPHSKHEEYRLTVLEIANKVARWQIGTGCTSAEEDTAVDAEVERAANDVVRAAIIRRVEAAEMGIVQFPNADIKRKQEKSVMVQTIKERGAYRGQKLWPMSMG</sequence>
<comment type="caution">
    <text evidence="1">The sequence shown here is derived from an EMBL/GenBank/DDBJ whole genome shotgun (WGS) entry which is preliminary data.</text>
</comment>
<dbReference type="AlphaFoldDB" id="A0A9W6XPT8"/>
<organism evidence="1 2">
    <name type="scientific">Phytophthora fragariaefolia</name>
    <dbReference type="NCBI Taxonomy" id="1490495"/>
    <lineage>
        <taxon>Eukaryota</taxon>
        <taxon>Sar</taxon>
        <taxon>Stramenopiles</taxon>
        <taxon>Oomycota</taxon>
        <taxon>Peronosporomycetes</taxon>
        <taxon>Peronosporales</taxon>
        <taxon>Peronosporaceae</taxon>
        <taxon>Phytophthora</taxon>
    </lineage>
</organism>
<keyword evidence="2" id="KW-1185">Reference proteome</keyword>
<gene>
    <name evidence="1" type="ORF">Pfra01_001416300</name>
</gene>
<evidence type="ECO:0000313" key="2">
    <source>
        <dbReference type="Proteomes" id="UP001165121"/>
    </source>
</evidence>
<dbReference type="Proteomes" id="UP001165121">
    <property type="component" value="Unassembled WGS sequence"/>
</dbReference>
<proteinExistence type="predicted"/>
<dbReference type="EMBL" id="BSXT01001472">
    <property type="protein sequence ID" value="GMF42786.1"/>
    <property type="molecule type" value="Genomic_DNA"/>
</dbReference>
<reference evidence="1" key="1">
    <citation type="submission" date="2023-04" db="EMBL/GenBank/DDBJ databases">
        <title>Phytophthora fragariaefolia NBRC 109709.</title>
        <authorList>
            <person name="Ichikawa N."/>
            <person name="Sato H."/>
            <person name="Tonouchi N."/>
        </authorList>
    </citation>
    <scope>NUCLEOTIDE SEQUENCE</scope>
    <source>
        <strain evidence="1">NBRC 109709</strain>
    </source>
</reference>
<protein>
    <submittedName>
        <fullName evidence="1">Unnamed protein product</fullName>
    </submittedName>
</protein>
<name>A0A9W6XPT8_9STRA</name>
<accession>A0A9W6XPT8</accession>